<keyword evidence="2" id="KW-1133">Transmembrane helix</keyword>
<evidence type="ECO:0000313" key="4">
    <source>
        <dbReference type="Proteomes" id="UP001183809"/>
    </source>
</evidence>
<feature type="transmembrane region" description="Helical" evidence="2">
    <location>
        <begin position="191"/>
        <end position="211"/>
    </location>
</feature>
<comment type="caution">
    <text evidence="3">The sequence shown here is derived from an EMBL/GenBank/DDBJ whole genome shotgun (WGS) entry which is preliminary data.</text>
</comment>
<feature type="transmembrane region" description="Helical" evidence="2">
    <location>
        <begin position="251"/>
        <end position="271"/>
    </location>
</feature>
<evidence type="ECO:0000313" key="3">
    <source>
        <dbReference type="EMBL" id="MDT0462841.1"/>
    </source>
</evidence>
<evidence type="ECO:0000256" key="2">
    <source>
        <dbReference type="SAM" id="Phobius"/>
    </source>
</evidence>
<feature type="transmembrane region" description="Helical" evidence="2">
    <location>
        <begin position="101"/>
        <end position="124"/>
    </location>
</feature>
<evidence type="ECO:0008006" key="5">
    <source>
        <dbReference type="Google" id="ProtNLM"/>
    </source>
</evidence>
<name>A0ABU2TPS7_9ACTN</name>
<feature type="transmembrane region" description="Helical" evidence="2">
    <location>
        <begin position="40"/>
        <end position="60"/>
    </location>
</feature>
<reference evidence="4" key="1">
    <citation type="submission" date="2023-07" db="EMBL/GenBank/DDBJ databases">
        <title>30 novel species of actinomycetes from the DSMZ collection.</title>
        <authorList>
            <person name="Nouioui I."/>
        </authorList>
    </citation>
    <scope>NUCLEOTIDE SEQUENCE [LARGE SCALE GENOMIC DNA]</scope>
    <source>
        <strain evidence="4">DSM 41699</strain>
    </source>
</reference>
<dbReference type="RefSeq" id="WP_311693163.1">
    <property type="nucleotide sequence ID" value="NZ_JAVREY010000005.1"/>
</dbReference>
<proteinExistence type="predicted"/>
<feature type="region of interest" description="Disordered" evidence="1">
    <location>
        <begin position="1"/>
        <end position="24"/>
    </location>
</feature>
<organism evidence="3 4">
    <name type="scientific">Streptomyces gibsoniae</name>
    <dbReference type="NCBI Taxonomy" id="3075529"/>
    <lineage>
        <taxon>Bacteria</taxon>
        <taxon>Bacillati</taxon>
        <taxon>Actinomycetota</taxon>
        <taxon>Actinomycetes</taxon>
        <taxon>Kitasatosporales</taxon>
        <taxon>Streptomycetaceae</taxon>
        <taxon>Streptomyces</taxon>
    </lineage>
</organism>
<protein>
    <recommendedName>
        <fullName evidence="5">Integral membrane protein</fullName>
    </recommendedName>
</protein>
<gene>
    <name evidence="3" type="ORF">RM764_07425</name>
</gene>
<keyword evidence="2" id="KW-0812">Transmembrane</keyword>
<dbReference type="Proteomes" id="UP001183809">
    <property type="component" value="Unassembled WGS sequence"/>
</dbReference>
<feature type="compositionally biased region" description="Low complexity" evidence="1">
    <location>
        <begin position="1"/>
        <end position="11"/>
    </location>
</feature>
<accession>A0ABU2TPS7</accession>
<sequence length="281" mass="31769">MSTGTTGTEPPGTEPRPPGDGVRTGTRAAIGVPHLRTDRWWLAPAATAAGLLAFVVYSTWRAFADADYYAAPYVSPFYSPCLAERCRTMHAGPNADLFGSWWAISPAIIILIFPLGFRLTCYYYRKAYYRGFWLSPPACAVAEPHRTYTGETRFPLILQNIHRYFFYAALLVAGVLTYDTVLAFRDSHYRWGHMGLGTVVFLVNIVLIWAYTLSCHSCRHIVGGRLKHFSRHPVRYRMWGFVSRLNARHMLLAWASLVSVALADFYVYLVASGAFDDPRFF</sequence>
<keyword evidence="4" id="KW-1185">Reference proteome</keyword>
<feature type="transmembrane region" description="Helical" evidence="2">
    <location>
        <begin position="164"/>
        <end position="185"/>
    </location>
</feature>
<evidence type="ECO:0000256" key="1">
    <source>
        <dbReference type="SAM" id="MobiDB-lite"/>
    </source>
</evidence>
<keyword evidence="2" id="KW-0472">Membrane</keyword>
<dbReference type="EMBL" id="JAVREY010000005">
    <property type="protein sequence ID" value="MDT0462841.1"/>
    <property type="molecule type" value="Genomic_DNA"/>
</dbReference>